<dbReference type="InterPro" id="IPR011990">
    <property type="entry name" value="TPR-like_helical_dom_sf"/>
</dbReference>
<proteinExistence type="predicted"/>
<organism evidence="2 3">
    <name type="scientific">Hyella patelloides LEGE 07179</name>
    <dbReference type="NCBI Taxonomy" id="945734"/>
    <lineage>
        <taxon>Bacteria</taxon>
        <taxon>Bacillati</taxon>
        <taxon>Cyanobacteriota</taxon>
        <taxon>Cyanophyceae</taxon>
        <taxon>Pleurocapsales</taxon>
        <taxon>Hyellaceae</taxon>
        <taxon>Hyella</taxon>
    </lineage>
</organism>
<gene>
    <name evidence="2" type="ORF">H1P_6590001</name>
</gene>
<reference evidence="2 3" key="1">
    <citation type="submission" date="2019-01" db="EMBL/GenBank/DDBJ databases">
        <authorList>
            <person name="Brito A."/>
        </authorList>
    </citation>
    <scope>NUCLEOTIDE SEQUENCE [LARGE SCALE GENOMIC DNA]</scope>
    <source>
        <strain evidence="2">1</strain>
    </source>
</reference>
<dbReference type="PANTHER" id="PTHR10098">
    <property type="entry name" value="RAPSYN-RELATED"/>
    <property type="match status" value="1"/>
</dbReference>
<evidence type="ECO:0000259" key="1">
    <source>
        <dbReference type="Pfam" id="PF12770"/>
    </source>
</evidence>
<dbReference type="EMBL" id="CAACVJ010000622">
    <property type="protein sequence ID" value="VEP17909.1"/>
    <property type="molecule type" value="Genomic_DNA"/>
</dbReference>
<dbReference type="AlphaFoldDB" id="A0A563W2H3"/>
<evidence type="ECO:0000313" key="3">
    <source>
        <dbReference type="Proteomes" id="UP000320055"/>
    </source>
</evidence>
<dbReference type="SUPFAM" id="SSF48452">
    <property type="entry name" value="TPR-like"/>
    <property type="match status" value="1"/>
</dbReference>
<dbReference type="Proteomes" id="UP000320055">
    <property type="component" value="Unassembled WGS sequence"/>
</dbReference>
<feature type="domain" description="CHAT" evidence="1">
    <location>
        <begin position="239"/>
        <end position="507"/>
    </location>
</feature>
<name>A0A563W2H3_9CYAN</name>
<dbReference type="Pfam" id="PF12770">
    <property type="entry name" value="CHAT"/>
    <property type="match status" value="1"/>
</dbReference>
<sequence>MPSWSEITALTENAIADARRLNYPEAESYSWGLQGQIYEILKQWDNAKHSTTKALEIAQIINAPEISYLWQWQLGRIEGARGEPEIAIAHYQQGVTLLNALSQDIANIERNIQHSFRDTVEPVYRELVALLLNVAPGETISQENLIQARDTIESLQIAELHNFFQEACLKGKSVSIDSVDPHAAAIYPIILRDRLELIVSLPHQPLSHYSVAIPQEELEATIQELRQTVVIRSRRTFYAPATKLYNWLIAPVVDQLVKQQIKTIVFVPDGALRNVPLAALYDGEQYLIEQYNLVFNPGLQLLSPRSLETTQLKTLAVGLTQERGDFSALEYVNRELAEIQEQVKSSVLLDEEFTMEALQREIQFSDYPIIHIATHGQFSSSLEDTFLLAWDNQINLSQLNQILQTRMGVQKEAIELLILSACETAVGDNSAALGLAGMAIQAGARSTLATLWSINDQATAELMSILYQKLAASTGKAEAIRQAQLSLLQKPEYKHPFYWAAYTMIGNWL</sequence>
<accession>A0A563W2H3</accession>
<protein>
    <recommendedName>
        <fullName evidence="1">CHAT domain-containing protein</fullName>
    </recommendedName>
</protein>
<dbReference type="Gene3D" id="1.25.40.10">
    <property type="entry name" value="Tetratricopeptide repeat domain"/>
    <property type="match status" value="1"/>
</dbReference>
<keyword evidence="3" id="KW-1185">Reference proteome</keyword>
<dbReference type="InterPro" id="IPR024983">
    <property type="entry name" value="CHAT_dom"/>
</dbReference>
<dbReference type="PANTHER" id="PTHR10098:SF112">
    <property type="entry name" value="SLR0380 PROTEIN"/>
    <property type="match status" value="1"/>
</dbReference>
<evidence type="ECO:0000313" key="2">
    <source>
        <dbReference type="EMBL" id="VEP17909.1"/>
    </source>
</evidence>